<dbReference type="GO" id="GO:0000160">
    <property type="term" value="P:phosphorelay signal transduction system"/>
    <property type="evidence" value="ECO:0007669"/>
    <property type="project" value="InterPro"/>
</dbReference>
<evidence type="ECO:0000256" key="2">
    <source>
        <dbReference type="ARBA" id="ARBA00023015"/>
    </source>
</evidence>
<evidence type="ECO:0000313" key="9">
    <source>
        <dbReference type="Proteomes" id="UP000548476"/>
    </source>
</evidence>
<dbReference type="PROSITE" id="PS50110">
    <property type="entry name" value="RESPONSE_REGULATORY"/>
    <property type="match status" value="1"/>
</dbReference>
<dbReference type="SUPFAM" id="SSF52172">
    <property type="entry name" value="CheY-like"/>
    <property type="match status" value="1"/>
</dbReference>
<dbReference type="PROSITE" id="PS00622">
    <property type="entry name" value="HTH_LUXR_1"/>
    <property type="match status" value="1"/>
</dbReference>
<comment type="caution">
    <text evidence="8">The sequence shown here is derived from an EMBL/GenBank/DDBJ whole genome shotgun (WGS) entry which is preliminary data.</text>
</comment>
<dbReference type="InterPro" id="IPR058245">
    <property type="entry name" value="NreC/VraR/RcsB-like_REC"/>
</dbReference>
<accession>A0A841G237</accession>
<dbReference type="InterPro" id="IPR011006">
    <property type="entry name" value="CheY-like_superfamily"/>
</dbReference>
<dbReference type="CDD" id="cd06170">
    <property type="entry name" value="LuxR_C_like"/>
    <property type="match status" value="1"/>
</dbReference>
<dbReference type="SMART" id="SM00448">
    <property type="entry name" value="REC"/>
    <property type="match status" value="1"/>
</dbReference>
<feature type="modified residue" description="4-aspartylphosphate" evidence="5">
    <location>
        <position position="54"/>
    </location>
</feature>
<keyword evidence="2" id="KW-0805">Transcription regulation</keyword>
<dbReference type="InterPro" id="IPR039420">
    <property type="entry name" value="WalR-like"/>
</dbReference>
<dbReference type="Proteomes" id="UP000548476">
    <property type="component" value="Unassembled WGS sequence"/>
</dbReference>
<dbReference type="PANTHER" id="PTHR43214">
    <property type="entry name" value="TWO-COMPONENT RESPONSE REGULATOR"/>
    <property type="match status" value="1"/>
</dbReference>
<evidence type="ECO:0000259" key="7">
    <source>
        <dbReference type="PROSITE" id="PS50110"/>
    </source>
</evidence>
<keyword evidence="4" id="KW-0804">Transcription</keyword>
<dbReference type="PANTHER" id="PTHR43214:SF24">
    <property type="entry name" value="TRANSCRIPTIONAL REGULATORY PROTEIN NARL-RELATED"/>
    <property type="match status" value="1"/>
</dbReference>
<dbReference type="GO" id="GO:0006355">
    <property type="term" value="P:regulation of DNA-templated transcription"/>
    <property type="evidence" value="ECO:0007669"/>
    <property type="project" value="InterPro"/>
</dbReference>
<dbReference type="InterPro" id="IPR000792">
    <property type="entry name" value="Tscrpt_reg_LuxR_C"/>
</dbReference>
<feature type="domain" description="HTH luxR-type" evidence="6">
    <location>
        <begin position="144"/>
        <end position="209"/>
    </location>
</feature>
<evidence type="ECO:0000313" key="8">
    <source>
        <dbReference type="EMBL" id="MBB6039832.1"/>
    </source>
</evidence>
<protein>
    <submittedName>
        <fullName evidence="8">DNA-binding NarL/FixJ family response regulator</fullName>
    </submittedName>
</protein>
<dbReference type="GO" id="GO:0003677">
    <property type="term" value="F:DNA binding"/>
    <property type="evidence" value="ECO:0007669"/>
    <property type="project" value="UniProtKB-KW"/>
</dbReference>
<evidence type="ECO:0000256" key="5">
    <source>
        <dbReference type="PROSITE-ProRule" id="PRU00169"/>
    </source>
</evidence>
<sequence>MIRVLLADDQALVREAFALLIDSSPDFDVVAEASTGADALAAARRTRPDVVVMDLRMPCGDGIEATARIVAELPEIRVLVLTTYDDGDNVAAALRAGASGFLAKDCRPAQLLDAIGVVAAGEALLSPGPTAALIARFLRAPEPATGGLGPLTVREREIVRLIARGLSNAEIARALVLSHATVKTHVSRILTKLGLRDRVQLAISAYENGLVVPGKR</sequence>
<proteinExistence type="predicted"/>
<keyword evidence="1 5" id="KW-0597">Phosphoprotein</keyword>
<dbReference type="PROSITE" id="PS50043">
    <property type="entry name" value="HTH_LUXR_2"/>
    <property type="match status" value="1"/>
</dbReference>
<dbReference type="Pfam" id="PF00196">
    <property type="entry name" value="GerE"/>
    <property type="match status" value="1"/>
</dbReference>
<dbReference type="InterPro" id="IPR001789">
    <property type="entry name" value="Sig_transdc_resp-reg_receiver"/>
</dbReference>
<evidence type="ECO:0000256" key="4">
    <source>
        <dbReference type="ARBA" id="ARBA00023163"/>
    </source>
</evidence>
<gene>
    <name evidence="8" type="ORF">HNR73_007731</name>
</gene>
<dbReference type="CDD" id="cd17535">
    <property type="entry name" value="REC_NarL-like"/>
    <property type="match status" value="1"/>
</dbReference>
<dbReference type="AlphaFoldDB" id="A0A841G237"/>
<evidence type="ECO:0000259" key="6">
    <source>
        <dbReference type="PROSITE" id="PS50043"/>
    </source>
</evidence>
<dbReference type="Gene3D" id="3.40.50.2300">
    <property type="match status" value="1"/>
</dbReference>
<dbReference type="SMART" id="SM00421">
    <property type="entry name" value="HTH_LUXR"/>
    <property type="match status" value="1"/>
</dbReference>
<reference evidence="8 9" key="1">
    <citation type="submission" date="2020-08" db="EMBL/GenBank/DDBJ databases">
        <title>Genomic Encyclopedia of Type Strains, Phase IV (KMG-IV): sequencing the most valuable type-strain genomes for metagenomic binning, comparative biology and taxonomic classification.</title>
        <authorList>
            <person name="Goeker M."/>
        </authorList>
    </citation>
    <scope>NUCLEOTIDE SEQUENCE [LARGE SCALE GENOMIC DNA]</scope>
    <source>
        <strain evidence="8 9">YIM 65646</strain>
    </source>
</reference>
<dbReference type="Pfam" id="PF00072">
    <property type="entry name" value="Response_reg"/>
    <property type="match status" value="1"/>
</dbReference>
<organism evidence="8 9">
    <name type="scientific">Phytomonospora endophytica</name>
    <dbReference type="NCBI Taxonomy" id="714109"/>
    <lineage>
        <taxon>Bacteria</taxon>
        <taxon>Bacillati</taxon>
        <taxon>Actinomycetota</taxon>
        <taxon>Actinomycetes</taxon>
        <taxon>Micromonosporales</taxon>
        <taxon>Micromonosporaceae</taxon>
        <taxon>Phytomonospora</taxon>
    </lineage>
</organism>
<evidence type="ECO:0000256" key="1">
    <source>
        <dbReference type="ARBA" id="ARBA00022553"/>
    </source>
</evidence>
<feature type="domain" description="Response regulatory" evidence="7">
    <location>
        <begin position="3"/>
        <end position="119"/>
    </location>
</feature>
<dbReference type="EMBL" id="JACHGT010000026">
    <property type="protein sequence ID" value="MBB6039832.1"/>
    <property type="molecule type" value="Genomic_DNA"/>
</dbReference>
<keyword evidence="9" id="KW-1185">Reference proteome</keyword>
<dbReference type="RefSeq" id="WP_184792910.1">
    <property type="nucleotide sequence ID" value="NZ_BONT01000086.1"/>
</dbReference>
<dbReference type="PRINTS" id="PR00038">
    <property type="entry name" value="HTHLUXR"/>
</dbReference>
<evidence type="ECO:0000256" key="3">
    <source>
        <dbReference type="ARBA" id="ARBA00023125"/>
    </source>
</evidence>
<keyword evidence="3 8" id="KW-0238">DNA-binding</keyword>
<name>A0A841G237_9ACTN</name>